<dbReference type="CDD" id="cd02012">
    <property type="entry name" value="TPP_TK"/>
    <property type="match status" value="1"/>
</dbReference>
<accession>A0A1G2GBL6</accession>
<dbReference type="InterPro" id="IPR029061">
    <property type="entry name" value="THDP-binding"/>
</dbReference>
<dbReference type="PANTHER" id="PTHR47514">
    <property type="entry name" value="TRANSKETOLASE N-TERMINAL SECTION-RELATED"/>
    <property type="match status" value="1"/>
</dbReference>
<evidence type="ECO:0000259" key="1">
    <source>
        <dbReference type="Pfam" id="PF00456"/>
    </source>
</evidence>
<dbReference type="Gene3D" id="3.40.50.970">
    <property type="match status" value="1"/>
</dbReference>
<dbReference type="STRING" id="1802117.A3J54_02380"/>
<dbReference type="Proteomes" id="UP000176576">
    <property type="component" value="Unassembled WGS sequence"/>
</dbReference>
<dbReference type="SUPFAM" id="SSF52518">
    <property type="entry name" value="Thiamin diphosphate-binding fold (THDP-binding)"/>
    <property type="match status" value="1"/>
</dbReference>
<dbReference type="Pfam" id="PF00456">
    <property type="entry name" value="Transketolase_N"/>
    <property type="match status" value="1"/>
</dbReference>
<protein>
    <submittedName>
        <fullName evidence="2">Transketolase</fullName>
    </submittedName>
</protein>
<name>A0A1G2GBL6_9BACT</name>
<dbReference type="EMBL" id="MHNN01000001">
    <property type="protein sequence ID" value="OGZ47410.1"/>
    <property type="molecule type" value="Genomic_DNA"/>
</dbReference>
<evidence type="ECO:0000313" key="2">
    <source>
        <dbReference type="EMBL" id="OGZ47410.1"/>
    </source>
</evidence>
<reference evidence="2 3" key="1">
    <citation type="journal article" date="2016" name="Nat. Commun.">
        <title>Thousands of microbial genomes shed light on interconnected biogeochemical processes in an aquifer system.</title>
        <authorList>
            <person name="Anantharaman K."/>
            <person name="Brown C.T."/>
            <person name="Hug L.A."/>
            <person name="Sharon I."/>
            <person name="Castelle C.J."/>
            <person name="Probst A.J."/>
            <person name="Thomas B.C."/>
            <person name="Singh A."/>
            <person name="Wilkins M.J."/>
            <person name="Karaoz U."/>
            <person name="Brodie E.L."/>
            <person name="Williams K.H."/>
            <person name="Hubbard S.S."/>
            <person name="Banfield J.F."/>
        </authorList>
    </citation>
    <scope>NUCLEOTIDE SEQUENCE [LARGE SCALE GENOMIC DNA]</scope>
</reference>
<dbReference type="InterPro" id="IPR005474">
    <property type="entry name" value="Transketolase_N"/>
</dbReference>
<gene>
    <name evidence="2" type="ORF">A3J54_02380</name>
</gene>
<proteinExistence type="predicted"/>
<feature type="domain" description="Transketolase N-terminal" evidence="1">
    <location>
        <begin position="18"/>
        <end position="256"/>
    </location>
</feature>
<sequence length="278" mass="31026">MISKQQLQKLHNIAVDVRMDIVTISSNANIYHIASALSPVELLVALYFHVMRIDPKRPQWLLRDRCILSKGHGGAALFSVLSRRGFFPQKKLFTFCKDGSTLPTHPMVQSASGVEATTGSLGHGLPIGIGMALAIRKEKKNNLVFVILSDGECDEGSIWESVLYAGHHQLGNLTVFVDYNKIQSFGRTADVLDLEPLADKFRAFRWHVQEVDGHSISAITQAVEVAKKEKGKPSCIIAHTVKGRGVSYMEDQLEWHYRSPQGKLLDQALRELEIQKEL</sequence>
<dbReference type="AlphaFoldDB" id="A0A1G2GBL6"/>
<comment type="caution">
    <text evidence="2">The sequence shown here is derived from an EMBL/GenBank/DDBJ whole genome shotgun (WGS) entry which is preliminary data.</text>
</comment>
<organism evidence="2 3">
    <name type="scientific">Candidatus Ryanbacteria bacterium RIFCSPHIGHO2_02_FULL_45_13b</name>
    <dbReference type="NCBI Taxonomy" id="1802117"/>
    <lineage>
        <taxon>Bacteria</taxon>
        <taxon>Candidatus Ryaniibacteriota</taxon>
    </lineage>
</organism>
<dbReference type="PANTHER" id="PTHR47514:SF2">
    <property type="entry name" value="TRANSKETOLASE"/>
    <property type="match status" value="1"/>
</dbReference>
<evidence type="ECO:0000313" key="3">
    <source>
        <dbReference type="Proteomes" id="UP000176576"/>
    </source>
</evidence>